<dbReference type="Gene3D" id="3.40.190.150">
    <property type="entry name" value="Bordetella uptake gene, domain 1"/>
    <property type="match status" value="1"/>
</dbReference>
<dbReference type="CDD" id="cd07012">
    <property type="entry name" value="PBP2_Bug_TTT"/>
    <property type="match status" value="1"/>
</dbReference>
<keyword evidence="4" id="KW-1185">Reference proteome</keyword>
<dbReference type="PANTHER" id="PTHR42928">
    <property type="entry name" value="TRICARBOXYLATE-BINDING PROTEIN"/>
    <property type="match status" value="1"/>
</dbReference>
<feature type="chain" id="PRO_5011487460" evidence="2">
    <location>
        <begin position="25"/>
        <end position="331"/>
    </location>
</feature>
<keyword evidence="3" id="KW-0675">Receptor</keyword>
<organism evidence="3 4">
    <name type="scientific">Falsiroseomonas stagni DSM 19981</name>
    <dbReference type="NCBI Taxonomy" id="1123062"/>
    <lineage>
        <taxon>Bacteria</taxon>
        <taxon>Pseudomonadati</taxon>
        <taxon>Pseudomonadota</taxon>
        <taxon>Alphaproteobacteria</taxon>
        <taxon>Acetobacterales</taxon>
        <taxon>Roseomonadaceae</taxon>
        <taxon>Falsiroseomonas</taxon>
    </lineage>
</organism>
<evidence type="ECO:0000256" key="2">
    <source>
        <dbReference type="SAM" id="SignalP"/>
    </source>
</evidence>
<dbReference type="STRING" id="1123062.SAMN02745775_105180"/>
<proteinExistence type="inferred from homology"/>
<dbReference type="Gene3D" id="3.40.190.10">
    <property type="entry name" value="Periplasmic binding protein-like II"/>
    <property type="match status" value="1"/>
</dbReference>
<comment type="similarity">
    <text evidence="1">Belongs to the UPF0065 (bug) family.</text>
</comment>
<dbReference type="OrthoDB" id="7250553at2"/>
<dbReference type="AlphaFoldDB" id="A0A1I4BE29"/>
<dbReference type="Proteomes" id="UP000199473">
    <property type="component" value="Unassembled WGS sequence"/>
</dbReference>
<keyword evidence="2" id="KW-0732">Signal</keyword>
<evidence type="ECO:0000313" key="3">
    <source>
        <dbReference type="EMBL" id="SFK66407.1"/>
    </source>
</evidence>
<dbReference type="SUPFAM" id="SSF53850">
    <property type="entry name" value="Periplasmic binding protein-like II"/>
    <property type="match status" value="1"/>
</dbReference>
<dbReference type="InterPro" id="IPR005064">
    <property type="entry name" value="BUG"/>
</dbReference>
<reference evidence="3 4" key="1">
    <citation type="submission" date="2016-10" db="EMBL/GenBank/DDBJ databases">
        <authorList>
            <person name="de Groot N.N."/>
        </authorList>
    </citation>
    <scope>NUCLEOTIDE SEQUENCE [LARGE SCALE GENOMIC DNA]</scope>
    <source>
        <strain evidence="3 4">DSM 19981</strain>
    </source>
</reference>
<sequence length="331" mass="35541">MSISRRLLAPFVAMLGLGAAPAMAQEAPWPNRPIEFLAGFPNGSGVDIYQRRLAGPLSRALGQPVVVNNRVGAGGNIASDVVAKARPDGYLILFGTAGTHAINQTLYRRLPFNVMTDFTPIAHLGDVPNIMITSIERRPNYRTCQDVIADARARPGALNYPSTGNGASTHLAGALFAARAGLDVVHVPFPGQPGAVTSLLGGQTDFFFNQVGPAMGMIQQGAVRGLAVTTRTRIAALPDVPTVAEACGLPDFESTTWYGVFGPPGLPDAITRRLNEEIVKIIEEPEFRRWLIDTQGIDPPTVRTPAEFRAVQERDVARWAQVVRDARATVD</sequence>
<dbReference type="Pfam" id="PF03401">
    <property type="entry name" value="TctC"/>
    <property type="match status" value="1"/>
</dbReference>
<dbReference type="RefSeq" id="WP_092960701.1">
    <property type="nucleotide sequence ID" value="NZ_FOSQ01000005.1"/>
</dbReference>
<name>A0A1I4BE29_9PROT</name>
<protein>
    <submittedName>
        <fullName evidence="3">Tripartite-type tricarboxylate transporter, receptor component TctC</fullName>
    </submittedName>
</protein>
<dbReference type="InterPro" id="IPR042100">
    <property type="entry name" value="Bug_dom1"/>
</dbReference>
<accession>A0A1I4BE29</accession>
<evidence type="ECO:0000313" key="4">
    <source>
        <dbReference type="Proteomes" id="UP000199473"/>
    </source>
</evidence>
<feature type="signal peptide" evidence="2">
    <location>
        <begin position="1"/>
        <end position="24"/>
    </location>
</feature>
<dbReference type="EMBL" id="FOSQ01000005">
    <property type="protein sequence ID" value="SFK66407.1"/>
    <property type="molecule type" value="Genomic_DNA"/>
</dbReference>
<gene>
    <name evidence="3" type="ORF">SAMN02745775_105180</name>
</gene>
<dbReference type="PIRSF" id="PIRSF017082">
    <property type="entry name" value="YflP"/>
    <property type="match status" value="1"/>
</dbReference>
<dbReference type="PANTHER" id="PTHR42928:SF5">
    <property type="entry name" value="BLR1237 PROTEIN"/>
    <property type="match status" value="1"/>
</dbReference>
<evidence type="ECO:0000256" key="1">
    <source>
        <dbReference type="ARBA" id="ARBA00006987"/>
    </source>
</evidence>